<evidence type="ECO:0000259" key="3">
    <source>
        <dbReference type="Pfam" id="PF13559"/>
    </source>
</evidence>
<organism evidence="4 5">
    <name type="scientific">Deinococcus terrestris</name>
    <dbReference type="NCBI Taxonomy" id="2651870"/>
    <lineage>
        <taxon>Bacteria</taxon>
        <taxon>Thermotogati</taxon>
        <taxon>Deinococcota</taxon>
        <taxon>Deinococci</taxon>
        <taxon>Deinococcales</taxon>
        <taxon>Deinococcaceae</taxon>
        <taxon>Deinococcus</taxon>
    </lineage>
</organism>
<dbReference type="Proteomes" id="UP000484842">
    <property type="component" value="Unassembled WGS sequence"/>
</dbReference>
<protein>
    <submittedName>
        <fullName evidence="4">DUF4129 domain-containing protein</fullName>
    </submittedName>
</protein>
<feature type="transmembrane region" description="Helical" evidence="2">
    <location>
        <begin position="148"/>
        <end position="164"/>
    </location>
</feature>
<dbReference type="RefSeq" id="WP_152869633.1">
    <property type="nucleotide sequence ID" value="NZ_WBSL01000001.1"/>
</dbReference>
<feature type="transmembrane region" description="Helical" evidence="2">
    <location>
        <begin position="126"/>
        <end position="142"/>
    </location>
</feature>
<feature type="compositionally biased region" description="Pro residues" evidence="1">
    <location>
        <begin position="272"/>
        <end position="286"/>
    </location>
</feature>
<feature type="region of interest" description="Disordered" evidence="1">
    <location>
        <begin position="407"/>
        <end position="438"/>
    </location>
</feature>
<dbReference type="AlphaFoldDB" id="A0A7X1TRA0"/>
<dbReference type="EMBL" id="WBSL01000001">
    <property type="protein sequence ID" value="MPY66189.1"/>
    <property type="molecule type" value="Genomic_DNA"/>
</dbReference>
<feature type="transmembrane region" description="Helical" evidence="2">
    <location>
        <begin position="23"/>
        <end position="50"/>
    </location>
</feature>
<feature type="transmembrane region" description="Helical" evidence="2">
    <location>
        <begin position="62"/>
        <end position="80"/>
    </location>
</feature>
<comment type="caution">
    <text evidence="4">The sequence shown here is derived from an EMBL/GenBank/DDBJ whole genome shotgun (WGS) entry which is preliminary data.</text>
</comment>
<feature type="compositionally biased region" description="Low complexity" evidence="1">
    <location>
        <begin position="412"/>
        <end position="427"/>
    </location>
</feature>
<sequence>MTPQLARHAVQTRPAAGPEARSWLLLAAPLVGLAAWPLWAVAGAVGIVGLARPWAWLRGMRLLALLLLGLLGELPSWVWVDTPDGAMAWQVADARLQAVQDSLPLLLGLGVLHVALWALEGGTRRLGAALLLGLLLWSALFGAGEPWALVWGALGLLLAVAGAPDQEGRALQVLAGRGQALRRLTLAALGLGVVFAVLSLPLPTQSDRNARIGGLPAWAVNGLSALVLGHYEAWKRAGCGDDAPGCSVSPRVIQAGQQRDAPVAWSKDAPAAEPPTPRRTVPEAPPPLSRRSGMILAVALTCALALVTGLGWLIWRWWRSPLRTGRSLAAAEALDTVLADSSHPHRVRQAYRSALASLTRVGLGRAPEETPAEHAARVSEALPDLANPLRQLLAVYAPVRYGLSPSEEGAEQAEAAARTVARLARPRSAPDAAGPALG</sequence>
<name>A0A7X1TRA0_9DEIO</name>
<evidence type="ECO:0000313" key="5">
    <source>
        <dbReference type="Proteomes" id="UP000484842"/>
    </source>
</evidence>
<evidence type="ECO:0000256" key="2">
    <source>
        <dbReference type="SAM" id="Phobius"/>
    </source>
</evidence>
<evidence type="ECO:0000256" key="1">
    <source>
        <dbReference type="SAM" id="MobiDB-lite"/>
    </source>
</evidence>
<reference evidence="4 5" key="1">
    <citation type="submission" date="2019-10" db="EMBL/GenBank/DDBJ databases">
        <title>Deinococcus sp. isolated from soil.</title>
        <authorList>
            <person name="Li Y."/>
            <person name="Wang J."/>
        </authorList>
    </citation>
    <scope>NUCLEOTIDE SEQUENCE [LARGE SCALE GENOMIC DNA]</scope>
    <source>
        <strain evidence="4 5">SDU3-2</strain>
    </source>
</reference>
<evidence type="ECO:0000313" key="4">
    <source>
        <dbReference type="EMBL" id="MPY66189.1"/>
    </source>
</evidence>
<proteinExistence type="predicted"/>
<dbReference type="Pfam" id="PF13559">
    <property type="entry name" value="DUF4129"/>
    <property type="match status" value="1"/>
</dbReference>
<feature type="transmembrane region" description="Helical" evidence="2">
    <location>
        <begin position="184"/>
        <end position="202"/>
    </location>
</feature>
<keyword evidence="2" id="KW-0812">Transmembrane</keyword>
<dbReference type="InterPro" id="IPR025403">
    <property type="entry name" value="TgpA-like_C"/>
</dbReference>
<feature type="domain" description="Protein-glutamine gamma-glutamyltransferase-like C-terminal" evidence="3">
    <location>
        <begin position="350"/>
        <end position="418"/>
    </location>
</feature>
<feature type="region of interest" description="Disordered" evidence="1">
    <location>
        <begin position="258"/>
        <end position="286"/>
    </location>
</feature>
<gene>
    <name evidence="4" type="ORF">F8S09_05680</name>
</gene>
<feature type="transmembrane region" description="Helical" evidence="2">
    <location>
        <begin position="102"/>
        <end position="119"/>
    </location>
</feature>
<keyword evidence="5" id="KW-1185">Reference proteome</keyword>
<accession>A0A7X1TRA0</accession>
<keyword evidence="2" id="KW-0472">Membrane</keyword>
<feature type="transmembrane region" description="Helical" evidence="2">
    <location>
        <begin position="294"/>
        <end position="315"/>
    </location>
</feature>
<keyword evidence="2" id="KW-1133">Transmembrane helix</keyword>